<accession>A0A068TZ75</accession>
<name>A0A068TZ75_COFCA</name>
<dbReference type="InParanoid" id="A0A068TZ75"/>
<keyword evidence="2" id="KW-1185">Reference proteome</keyword>
<sequence>MHHRTDSLTKRDDACFPSFSFEKLKFHFSSPRKKASVFHQERSKICLEFSRAFCRTNWSPSAW</sequence>
<dbReference type="AlphaFoldDB" id="A0A068TZ75"/>
<reference evidence="2" key="1">
    <citation type="journal article" date="2014" name="Science">
        <title>The coffee genome provides insight into the convergent evolution of caffeine biosynthesis.</title>
        <authorList>
            <person name="Denoeud F."/>
            <person name="Carretero-Paulet L."/>
            <person name="Dereeper A."/>
            <person name="Droc G."/>
            <person name="Guyot R."/>
            <person name="Pietrella M."/>
            <person name="Zheng C."/>
            <person name="Alberti A."/>
            <person name="Anthony F."/>
            <person name="Aprea G."/>
            <person name="Aury J.M."/>
            <person name="Bento P."/>
            <person name="Bernard M."/>
            <person name="Bocs S."/>
            <person name="Campa C."/>
            <person name="Cenci A."/>
            <person name="Combes M.C."/>
            <person name="Crouzillat D."/>
            <person name="Da Silva C."/>
            <person name="Daddiego L."/>
            <person name="De Bellis F."/>
            <person name="Dussert S."/>
            <person name="Garsmeur O."/>
            <person name="Gayraud T."/>
            <person name="Guignon V."/>
            <person name="Jahn K."/>
            <person name="Jamilloux V."/>
            <person name="Joet T."/>
            <person name="Labadie K."/>
            <person name="Lan T."/>
            <person name="Leclercq J."/>
            <person name="Lepelley M."/>
            <person name="Leroy T."/>
            <person name="Li L.T."/>
            <person name="Librado P."/>
            <person name="Lopez L."/>
            <person name="Munoz A."/>
            <person name="Noel B."/>
            <person name="Pallavicini A."/>
            <person name="Perrotta G."/>
            <person name="Poncet V."/>
            <person name="Pot D."/>
            <person name="Priyono X."/>
            <person name="Rigoreau M."/>
            <person name="Rouard M."/>
            <person name="Rozas J."/>
            <person name="Tranchant-Dubreuil C."/>
            <person name="VanBuren R."/>
            <person name="Zhang Q."/>
            <person name="Andrade A.C."/>
            <person name="Argout X."/>
            <person name="Bertrand B."/>
            <person name="de Kochko A."/>
            <person name="Graziosi G."/>
            <person name="Henry R.J."/>
            <person name="Jayarama X."/>
            <person name="Ming R."/>
            <person name="Nagai C."/>
            <person name="Rounsley S."/>
            <person name="Sankoff D."/>
            <person name="Giuliano G."/>
            <person name="Albert V.A."/>
            <person name="Wincker P."/>
            <person name="Lashermes P."/>
        </authorList>
    </citation>
    <scope>NUCLEOTIDE SEQUENCE [LARGE SCALE GENOMIC DNA]</scope>
    <source>
        <strain evidence="2">cv. DH200-94</strain>
    </source>
</reference>
<proteinExistence type="predicted"/>
<dbReference type="EMBL" id="HG739089">
    <property type="protein sequence ID" value="CDP00648.1"/>
    <property type="molecule type" value="Genomic_DNA"/>
</dbReference>
<dbReference type="Proteomes" id="UP000295252">
    <property type="component" value="Chromosome III"/>
</dbReference>
<organism evidence="1 2">
    <name type="scientific">Coffea canephora</name>
    <name type="common">Robusta coffee</name>
    <dbReference type="NCBI Taxonomy" id="49390"/>
    <lineage>
        <taxon>Eukaryota</taxon>
        <taxon>Viridiplantae</taxon>
        <taxon>Streptophyta</taxon>
        <taxon>Embryophyta</taxon>
        <taxon>Tracheophyta</taxon>
        <taxon>Spermatophyta</taxon>
        <taxon>Magnoliopsida</taxon>
        <taxon>eudicotyledons</taxon>
        <taxon>Gunneridae</taxon>
        <taxon>Pentapetalae</taxon>
        <taxon>asterids</taxon>
        <taxon>lamiids</taxon>
        <taxon>Gentianales</taxon>
        <taxon>Rubiaceae</taxon>
        <taxon>Ixoroideae</taxon>
        <taxon>Gardenieae complex</taxon>
        <taxon>Bertiereae - Coffeeae clade</taxon>
        <taxon>Coffeeae</taxon>
        <taxon>Coffea</taxon>
    </lineage>
</organism>
<protein>
    <submittedName>
        <fullName evidence="1">Uncharacterized protein</fullName>
    </submittedName>
</protein>
<gene>
    <name evidence="1" type="ORF">GSCOC_T00032662001</name>
</gene>
<dbReference type="Gramene" id="CDP00648">
    <property type="protein sequence ID" value="CDP00648"/>
    <property type="gene ID" value="GSCOC_T00032662001"/>
</dbReference>
<evidence type="ECO:0000313" key="2">
    <source>
        <dbReference type="Proteomes" id="UP000295252"/>
    </source>
</evidence>
<evidence type="ECO:0000313" key="1">
    <source>
        <dbReference type="EMBL" id="CDP00648.1"/>
    </source>
</evidence>